<proteinExistence type="predicted"/>
<evidence type="ECO:0000313" key="2">
    <source>
        <dbReference type="EMBL" id="KKQ98924.1"/>
    </source>
</evidence>
<evidence type="ECO:0000313" key="3">
    <source>
        <dbReference type="Proteomes" id="UP000033881"/>
    </source>
</evidence>
<dbReference type="Proteomes" id="UP000033881">
    <property type="component" value="Unassembled WGS sequence"/>
</dbReference>
<dbReference type="EMBL" id="LBWB01000030">
    <property type="protein sequence ID" value="KKQ98924.1"/>
    <property type="molecule type" value="Genomic_DNA"/>
</dbReference>
<dbReference type="AlphaFoldDB" id="A0A0G0PLB1"/>
<accession>A0A0G0PLB1</accession>
<reference evidence="2 3" key="1">
    <citation type="journal article" date="2015" name="Nature">
        <title>rRNA introns, odd ribosomes, and small enigmatic genomes across a large radiation of phyla.</title>
        <authorList>
            <person name="Brown C.T."/>
            <person name="Hug L.A."/>
            <person name="Thomas B.C."/>
            <person name="Sharon I."/>
            <person name="Castelle C.J."/>
            <person name="Singh A."/>
            <person name="Wilkins M.J."/>
            <person name="Williams K.H."/>
            <person name="Banfield J.F."/>
        </authorList>
    </citation>
    <scope>NUCLEOTIDE SEQUENCE [LARGE SCALE GENOMIC DNA]</scope>
</reference>
<gene>
    <name evidence="2" type="ORF">UT24_C0030G0002</name>
</gene>
<organism evidence="2 3">
    <name type="scientific">Candidatus Woesebacteria bacterium GW2011_GWB1_39_12</name>
    <dbReference type="NCBI Taxonomy" id="1618574"/>
    <lineage>
        <taxon>Bacteria</taxon>
        <taxon>Candidatus Woeseibacteriota</taxon>
    </lineage>
</organism>
<feature type="domain" description="Gene product 88" evidence="1">
    <location>
        <begin position="19"/>
        <end position="161"/>
    </location>
</feature>
<name>A0A0G0PLB1_9BACT</name>
<dbReference type="STRING" id="1618574.UT24_C0030G0002"/>
<comment type="caution">
    <text evidence="2">The sequence shown here is derived from an EMBL/GenBank/DDBJ whole genome shotgun (WGS) entry which is preliminary data.</text>
</comment>
<dbReference type="InterPro" id="IPR020290">
    <property type="entry name" value="Gp88"/>
</dbReference>
<dbReference type="Pfam" id="PF17338">
    <property type="entry name" value="GP88"/>
    <property type="match status" value="1"/>
</dbReference>
<evidence type="ECO:0000259" key="1">
    <source>
        <dbReference type="Pfam" id="PF17338"/>
    </source>
</evidence>
<sequence length="258" mass="29297">MISSDYQFKKDFIFPNLFSKNNKMPDLTFPLPAGEIHKGGSCLAANYKASENVVAICDECYAQKGRAIFSNVRRSRQRRFEYVRSNPFFPMEAACQLKWFIGKSAKKGSNFLPIRVHDSGDFFSVRYIQDWQMIVRMTAFICQNYFQKMLVSFWFPTRMWIADNFLKELVSLQKLNNEKCVSVAVRPSAIHIGDACPEISGLASGTSVEDGIGNCPAIANALKNRKNGEELEKHPTNCAEVKCFKCWNSKIGVVYGKH</sequence>
<protein>
    <recommendedName>
        <fullName evidence="1">Gene product 88 domain-containing protein</fullName>
    </recommendedName>
</protein>